<dbReference type="EMBL" id="VZDO01000003">
    <property type="protein sequence ID" value="KAB0681502.1"/>
    <property type="molecule type" value="Genomic_DNA"/>
</dbReference>
<dbReference type="FunFam" id="2.30.30.790:FF:000001">
    <property type="entry name" value="50S ribosomal protein L19"/>
    <property type="match status" value="1"/>
</dbReference>
<evidence type="ECO:0000256" key="6">
    <source>
        <dbReference type="RuleBase" id="RU000559"/>
    </source>
</evidence>
<dbReference type="NCBIfam" id="TIGR01024">
    <property type="entry name" value="rplS_bact"/>
    <property type="match status" value="1"/>
</dbReference>
<dbReference type="PROSITE" id="PS01015">
    <property type="entry name" value="RIBOSOMAL_L19"/>
    <property type="match status" value="1"/>
</dbReference>
<keyword evidence="3 5" id="KW-0687">Ribonucleoprotein</keyword>
<evidence type="ECO:0000256" key="2">
    <source>
        <dbReference type="ARBA" id="ARBA00022980"/>
    </source>
</evidence>
<comment type="caution">
    <text evidence="8">The sequence shown here is derived from an EMBL/GenBank/DDBJ whole genome shotgun (WGS) entry which is preliminary data.</text>
</comment>
<keyword evidence="9" id="KW-1185">Reference proteome</keyword>
<organism evidence="8 9">
    <name type="scientific">Plantimonas leprariae</name>
    <dbReference type="NCBI Taxonomy" id="2615207"/>
    <lineage>
        <taxon>Bacteria</taxon>
        <taxon>Pseudomonadati</taxon>
        <taxon>Pseudomonadota</taxon>
        <taxon>Alphaproteobacteria</taxon>
        <taxon>Hyphomicrobiales</taxon>
        <taxon>Aurantimonadaceae</taxon>
        <taxon>Plantimonas</taxon>
    </lineage>
</organism>
<dbReference type="SUPFAM" id="SSF50104">
    <property type="entry name" value="Translation proteins SH3-like domain"/>
    <property type="match status" value="1"/>
</dbReference>
<evidence type="ECO:0000313" key="8">
    <source>
        <dbReference type="EMBL" id="KAB0681502.1"/>
    </source>
</evidence>
<dbReference type="Gene3D" id="2.30.30.790">
    <property type="match status" value="1"/>
</dbReference>
<feature type="region of interest" description="Disordered" evidence="7">
    <location>
        <begin position="134"/>
        <end position="159"/>
    </location>
</feature>
<dbReference type="InterPro" id="IPR008991">
    <property type="entry name" value="Translation_prot_SH3-like_sf"/>
</dbReference>
<reference evidence="8 9" key="1">
    <citation type="submission" date="2019-09" db="EMBL/GenBank/DDBJ databases">
        <title>YIM 132180 draft genome.</title>
        <authorList>
            <person name="Zhang K."/>
        </authorList>
    </citation>
    <scope>NUCLEOTIDE SEQUENCE [LARGE SCALE GENOMIC DNA]</scope>
    <source>
        <strain evidence="8 9">YIM 132180</strain>
    </source>
</reference>
<comment type="similarity">
    <text evidence="1 5 6">Belongs to the bacterial ribosomal protein bL19 family.</text>
</comment>
<dbReference type="PRINTS" id="PR00061">
    <property type="entry name" value="RIBOSOMALL19"/>
</dbReference>
<dbReference type="PIRSF" id="PIRSF002191">
    <property type="entry name" value="Ribosomal_L19"/>
    <property type="match status" value="1"/>
</dbReference>
<comment type="function">
    <text evidence="5 6">This protein is located at the 30S-50S ribosomal subunit interface and may play a role in the structure and function of the aminoacyl-tRNA binding site.</text>
</comment>
<proteinExistence type="inferred from homology"/>
<evidence type="ECO:0000256" key="5">
    <source>
        <dbReference type="HAMAP-Rule" id="MF_00402"/>
    </source>
</evidence>
<dbReference type="Proteomes" id="UP000432089">
    <property type="component" value="Unassembled WGS sequence"/>
</dbReference>
<dbReference type="GO" id="GO:0022625">
    <property type="term" value="C:cytosolic large ribosomal subunit"/>
    <property type="evidence" value="ECO:0007669"/>
    <property type="project" value="TreeGrafter"/>
</dbReference>
<dbReference type="InterPro" id="IPR001857">
    <property type="entry name" value="Ribosomal_bL19"/>
</dbReference>
<dbReference type="Pfam" id="PF01245">
    <property type="entry name" value="Ribosomal_L19"/>
    <property type="match status" value="1"/>
</dbReference>
<dbReference type="HAMAP" id="MF_00402">
    <property type="entry name" value="Ribosomal_bL19"/>
    <property type="match status" value="1"/>
</dbReference>
<dbReference type="InterPro" id="IPR018257">
    <property type="entry name" value="Ribosomal_bL19_CS"/>
</dbReference>
<dbReference type="GO" id="GO:0003735">
    <property type="term" value="F:structural constituent of ribosome"/>
    <property type="evidence" value="ECO:0007669"/>
    <property type="project" value="InterPro"/>
</dbReference>
<dbReference type="GO" id="GO:0006412">
    <property type="term" value="P:translation"/>
    <property type="evidence" value="ECO:0007669"/>
    <property type="project" value="UniProtKB-UniRule"/>
</dbReference>
<keyword evidence="2 5" id="KW-0689">Ribosomal protein</keyword>
<dbReference type="InterPro" id="IPR038657">
    <property type="entry name" value="Ribosomal_bL19_sf"/>
</dbReference>
<sequence length="159" mass="17560">MKPREASPVSNIIAELEAAEAARIAAVRTVPEFSPGDTVRVNVRVTEGTRTRVQAYEGVCIARSGAGIQENFTVRKISYGEGVERVFPVYSPMLESVEVVRRGRVRRAKLYYLRDRRGKSARIVEATNVRARKLNDEARQAANDKAASEKAAKAQKAAE</sequence>
<protein>
    <recommendedName>
        <fullName evidence="4 5">Large ribosomal subunit protein bL19</fullName>
    </recommendedName>
</protein>
<evidence type="ECO:0000256" key="3">
    <source>
        <dbReference type="ARBA" id="ARBA00023274"/>
    </source>
</evidence>
<dbReference type="PANTHER" id="PTHR15680:SF9">
    <property type="entry name" value="LARGE RIBOSOMAL SUBUNIT PROTEIN BL19M"/>
    <property type="match status" value="1"/>
</dbReference>
<name>A0A7V7PRW1_9HYPH</name>
<evidence type="ECO:0000256" key="7">
    <source>
        <dbReference type="SAM" id="MobiDB-lite"/>
    </source>
</evidence>
<evidence type="ECO:0000256" key="1">
    <source>
        <dbReference type="ARBA" id="ARBA00005781"/>
    </source>
</evidence>
<feature type="compositionally biased region" description="Basic and acidic residues" evidence="7">
    <location>
        <begin position="146"/>
        <end position="159"/>
    </location>
</feature>
<evidence type="ECO:0000313" key="9">
    <source>
        <dbReference type="Proteomes" id="UP000432089"/>
    </source>
</evidence>
<dbReference type="PANTHER" id="PTHR15680">
    <property type="entry name" value="RIBOSOMAL PROTEIN L19"/>
    <property type="match status" value="1"/>
</dbReference>
<gene>
    <name evidence="5" type="primary">rplS</name>
    <name evidence="8" type="ORF">F6X38_04755</name>
</gene>
<dbReference type="AlphaFoldDB" id="A0A7V7PRW1"/>
<evidence type="ECO:0000256" key="4">
    <source>
        <dbReference type="ARBA" id="ARBA00035171"/>
    </source>
</evidence>
<accession>A0A7V7PRW1</accession>